<keyword evidence="4" id="KW-1185">Reference proteome</keyword>
<organism evidence="3 4">
    <name type="scientific">Collybia nuda</name>
    <dbReference type="NCBI Taxonomy" id="64659"/>
    <lineage>
        <taxon>Eukaryota</taxon>
        <taxon>Fungi</taxon>
        <taxon>Dikarya</taxon>
        <taxon>Basidiomycota</taxon>
        <taxon>Agaricomycotina</taxon>
        <taxon>Agaricomycetes</taxon>
        <taxon>Agaricomycetidae</taxon>
        <taxon>Agaricales</taxon>
        <taxon>Tricholomatineae</taxon>
        <taxon>Clitocybaceae</taxon>
        <taxon>Collybia</taxon>
    </lineage>
</organism>
<keyword evidence="2" id="KW-0812">Transmembrane</keyword>
<evidence type="ECO:0000256" key="1">
    <source>
        <dbReference type="SAM" id="MobiDB-lite"/>
    </source>
</evidence>
<feature type="region of interest" description="Disordered" evidence="1">
    <location>
        <begin position="50"/>
        <end position="85"/>
    </location>
</feature>
<dbReference type="EMBL" id="MU150386">
    <property type="protein sequence ID" value="KAF9457121.1"/>
    <property type="molecule type" value="Genomic_DNA"/>
</dbReference>
<gene>
    <name evidence="3" type="ORF">BDZ94DRAFT_1274025</name>
</gene>
<keyword evidence="2" id="KW-1133">Transmembrane helix</keyword>
<sequence length="85" mass="9468">MPEAWSAFQGVVSSAVLGIISFYKYKWRNVDFFMTGSLSIKPTEALSKGRVSSQKLIPTTPLDSKSQDPDATQYRSDPSMSDHFC</sequence>
<proteinExistence type="predicted"/>
<comment type="caution">
    <text evidence="3">The sequence shown here is derived from an EMBL/GenBank/DDBJ whole genome shotgun (WGS) entry which is preliminary data.</text>
</comment>
<reference evidence="3" key="1">
    <citation type="submission" date="2020-11" db="EMBL/GenBank/DDBJ databases">
        <authorList>
            <consortium name="DOE Joint Genome Institute"/>
            <person name="Ahrendt S."/>
            <person name="Riley R."/>
            <person name="Andreopoulos W."/>
            <person name="Labutti K."/>
            <person name="Pangilinan J."/>
            <person name="Ruiz-Duenas F.J."/>
            <person name="Barrasa J.M."/>
            <person name="Sanchez-Garcia M."/>
            <person name="Camarero S."/>
            <person name="Miyauchi S."/>
            <person name="Serrano A."/>
            <person name="Linde D."/>
            <person name="Babiker R."/>
            <person name="Drula E."/>
            <person name="Ayuso-Fernandez I."/>
            <person name="Pacheco R."/>
            <person name="Padilla G."/>
            <person name="Ferreira P."/>
            <person name="Barriuso J."/>
            <person name="Kellner H."/>
            <person name="Castanera R."/>
            <person name="Alfaro M."/>
            <person name="Ramirez L."/>
            <person name="Pisabarro A.G."/>
            <person name="Kuo A."/>
            <person name="Tritt A."/>
            <person name="Lipzen A."/>
            <person name="He G."/>
            <person name="Yan M."/>
            <person name="Ng V."/>
            <person name="Cullen D."/>
            <person name="Martin F."/>
            <person name="Rosso M.-N."/>
            <person name="Henrissat B."/>
            <person name="Hibbett D."/>
            <person name="Martinez A.T."/>
            <person name="Grigoriev I.V."/>
        </authorList>
    </citation>
    <scope>NUCLEOTIDE SEQUENCE</scope>
    <source>
        <strain evidence="3">CBS 247.69</strain>
    </source>
</reference>
<protein>
    <submittedName>
        <fullName evidence="3">Uncharacterized protein</fullName>
    </submittedName>
</protein>
<evidence type="ECO:0000256" key="2">
    <source>
        <dbReference type="SAM" id="Phobius"/>
    </source>
</evidence>
<keyword evidence="2" id="KW-0472">Membrane</keyword>
<feature type="compositionally biased region" description="Polar residues" evidence="1">
    <location>
        <begin position="50"/>
        <end position="79"/>
    </location>
</feature>
<feature type="transmembrane region" description="Helical" evidence="2">
    <location>
        <begin position="6"/>
        <end position="25"/>
    </location>
</feature>
<name>A0A9P5XWR3_9AGAR</name>
<dbReference type="AlphaFoldDB" id="A0A9P5XWR3"/>
<evidence type="ECO:0000313" key="4">
    <source>
        <dbReference type="Proteomes" id="UP000807353"/>
    </source>
</evidence>
<dbReference type="Proteomes" id="UP000807353">
    <property type="component" value="Unassembled WGS sequence"/>
</dbReference>
<accession>A0A9P5XWR3</accession>
<evidence type="ECO:0000313" key="3">
    <source>
        <dbReference type="EMBL" id="KAF9457121.1"/>
    </source>
</evidence>